<protein>
    <submittedName>
        <fullName evidence="1">Uncharacterized protein</fullName>
    </submittedName>
</protein>
<dbReference type="Gene3D" id="3.30.420.10">
    <property type="entry name" value="Ribonuclease H-like superfamily/Ribonuclease H"/>
    <property type="match status" value="1"/>
</dbReference>
<proteinExistence type="predicted"/>
<dbReference type="EMBL" id="OB796854">
    <property type="protein sequence ID" value="CAD7433855.1"/>
    <property type="molecule type" value="Genomic_DNA"/>
</dbReference>
<gene>
    <name evidence="1" type="ORF">TMSB3V08_LOCUS10519</name>
</gene>
<name>A0A7R9HTI8_9NEOP</name>
<accession>A0A7R9HTI8</accession>
<organism evidence="1">
    <name type="scientific">Timema monikensis</name>
    <dbReference type="NCBI Taxonomy" id="170555"/>
    <lineage>
        <taxon>Eukaryota</taxon>
        <taxon>Metazoa</taxon>
        <taxon>Ecdysozoa</taxon>
        <taxon>Arthropoda</taxon>
        <taxon>Hexapoda</taxon>
        <taxon>Insecta</taxon>
        <taxon>Pterygota</taxon>
        <taxon>Neoptera</taxon>
        <taxon>Polyneoptera</taxon>
        <taxon>Phasmatodea</taxon>
        <taxon>Timematodea</taxon>
        <taxon>Timematoidea</taxon>
        <taxon>Timematidae</taxon>
        <taxon>Timema</taxon>
    </lineage>
</organism>
<dbReference type="InterPro" id="IPR036397">
    <property type="entry name" value="RNaseH_sf"/>
</dbReference>
<evidence type="ECO:0000313" key="1">
    <source>
        <dbReference type="EMBL" id="CAD7433855.1"/>
    </source>
</evidence>
<dbReference type="AlphaFoldDB" id="A0A7R9HTI8"/>
<reference evidence="1" key="1">
    <citation type="submission" date="2020-11" db="EMBL/GenBank/DDBJ databases">
        <authorList>
            <person name="Tran Van P."/>
        </authorList>
    </citation>
    <scope>NUCLEOTIDE SEQUENCE</scope>
</reference>
<dbReference type="GO" id="GO:0003676">
    <property type="term" value="F:nucleic acid binding"/>
    <property type="evidence" value="ECO:0007669"/>
    <property type="project" value="InterPro"/>
</dbReference>
<sequence>MSDNAVGMNDSVTDSELITSAVGLGGGSLAEGGGFPRYFSVHQVEREDPVLAVYHATQKLDQKIQQELEASITIQTTGLDKVSRIIEIIKDATLDPKCKKKCFQKLSETDRNDLVWKFNDMGDKIVQSKEDGTTQVAIMELFLRGMLESHVYATRPRTIQELKGRIGVEAEAIQQETFHKAMSKFEKRLGIQ</sequence>